<dbReference type="InterPro" id="IPR011992">
    <property type="entry name" value="EF-hand-dom_pair"/>
</dbReference>
<evidence type="ECO:0000313" key="4">
    <source>
        <dbReference type="EMBL" id="CAI4017930.1"/>
    </source>
</evidence>
<reference evidence="4" key="1">
    <citation type="submission" date="2022-10" db="EMBL/GenBank/DDBJ databases">
        <authorList>
            <person name="Chen Y."/>
            <person name="Dougan E. K."/>
            <person name="Chan C."/>
            <person name="Rhodes N."/>
            <person name="Thang M."/>
        </authorList>
    </citation>
    <scope>NUCLEOTIDE SEQUENCE</scope>
</reference>
<dbReference type="InterPro" id="IPR002048">
    <property type="entry name" value="EF_hand_dom"/>
</dbReference>
<proteinExistence type="predicted"/>
<dbReference type="AlphaFoldDB" id="A0A9P1GN85"/>
<evidence type="ECO:0000256" key="1">
    <source>
        <dbReference type="ARBA" id="ARBA00022837"/>
    </source>
</evidence>
<evidence type="ECO:0000259" key="3">
    <source>
        <dbReference type="PROSITE" id="PS50222"/>
    </source>
</evidence>
<dbReference type="EMBL" id="CAMXCT030006665">
    <property type="protein sequence ID" value="CAL4805242.1"/>
    <property type="molecule type" value="Genomic_DNA"/>
</dbReference>
<dbReference type="EMBL" id="CAMXCT020006665">
    <property type="protein sequence ID" value="CAL1171305.1"/>
    <property type="molecule type" value="Genomic_DNA"/>
</dbReference>
<organism evidence="4">
    <name type="scientific">Cladocopium goreaui</name>
    <dbReference type="NCBI Taxonomy" id="2562237"/>
    <lineage>
        <taxon>Eukaryota</taxon>
        <taxon>Sar</taxon>
        <taxon>Alveolata</taxon>
        <taxon>Dinophyceae</taxon>
        <taxon>Suessiales</taxon>
        <taxon>Symbiodiniaceae</taxon>
        <taxon>Cladocopium</taxon>
    </lineage>
</organism>
<dbReference type="GO" id="GO:0005509">
    <property type="term" value="F:calcium ion binding"/>
    <property type="evidence" value="ECO:0007669"/>
    <property type="project" value="InterPro"/>
</dbReference>
<reference evidence="5" key="2">
    <citation type="submission" date="2024-04" db="EMBL/GenBank/DDBJ databases">
        <authorList>
            <person name="Chen Y."/>
            <person name="Shah S."/>
            <person name="Dougan E. K."/>
            <person name="Thang M."/>
            <person name="Chan C."/>
        </authorList>
    </citation>
    <scope>NUCLEOTIDE SEQUENCE [LARGE SCALE GENOMIC DNA]</scope>
</reference>
<sequence length="516" mass="57278">MSRAKRRAWTLPFWAALLLWGHWQELFTGGPARRFVRRTKTCLSSASARNASLEFGSPGSVAGTAAYAASFAQDFPDASDLIEEIFERWDSDGSGELSLDEFREGFQRDGALLKPRPRTSFREVLVDSVAGLISRTWDGASANAQALTGAVWDATMQRVACVGDGCRVAWRDGTRLVRSAPTAVGQAILNGEGRFVYNLFSRQLAVFVPNFWDSTKIEADIFLQRSFWLRNLSINPAAASLLTALAPPGLNFTRVYISDAKVSWNNLMALDSSPIEVEIDSISAEASEQPAGSEEEIEDLILRWLDVCGGVQPDPFRGRYPLLDAATFRVHHVELKIDGPSRYGSLAVSMRGLEVKAVNEDGQQQDLLMMLERSQDWENNAITMSRLVECSQASARYVGRGPSSEQGHFSEYLLEPTPLSLLLQQIKNVSDMRQIFRQRNVISVPSGRLLLLGPLAGAVNDSAEELPPPDPRLCPFDVPTPEWRIQMASRDQFDWIFSAWHLGQHLALRALPRHSA</sequence>
<dbReference type="Proteomes" id="UP001152797">
    <property type="component" value="Unassembled WGS sequence"/>
</dbReference>
<feature type="domain" description="EF-hand" evidence="3">
    <location>
        <begin position="77"/>
        <end position="112"/>
    </location>
</feature>
<dbReference type="PROSITE" id="PS00018">
    <property type="entry name" value="EF_HAND_1"/>
    <property type="match status" value="1"/>
</dbReference>
<dbReference type="EMBL" id="CAMXCT010006665">
    <property type="protein sequence ID" value="CAI4017930.1"/>
    <property type="molecule type" value="Genomic_DNA"/>
</dbReference>
<accession>A0A9P1GN85</accession>
<dbReference type="OrthoDB" id="430374at2759"/>
<name>A0A9P1GN85_9DINO</name>
<evidence type="ECO:0000313" key="5">
    <source>
        <dbReference type="EMBL" id="CAL1171305.1"/>
    </source>
</evidence>
<keyword evidence="6" id="KW-1185">Reference proteome</keyword>
<evidence type="ECO:0000256" key="2">
    <source>
        <dbReference type="SAM" id="SignalP"/>
    </source>
</evidence>
<gene>
    <name evidence="4" type="ORF">C1SCF055_LOCUS42538</name>
</gene>
<protein>
    <recommendedName>
        <fullName evidence="3">EF-hand domain-containing protein</fullName>
    </recommendedName>
</protein>
<dbReference type="SMART" id="SM00054">
    <property type="entry name" value="EFh"/>
    <property type="match status" value="1"/>
</dbReference>
<keyword evidence="1" id="KW-0106">Calcium</keyword>
<feature type="signal peptide" evidence="2">
    <location>
        <begin position="1"/>
        <end position="23"/>
    </location>
</feature>
<dbReference type="SUPFAM" id="SSF47473">
    <property type="entry name" value="EF-hand"/>
    <property type="match status" value="1"/>
</dbReference>
<dbReference type="InterPro" id="IPR018247">
    <property type="entry name" value="EF_Hand_1_Ca_BS"/>
</dbReference>
<evidence type="ECO:0000313" key="6">
    <source>
        <dbReference type="Proteomes" id="UP001152797"/>
    </source>
</evidence>
<dbReference type="PROSITE" id="PS50222">
    <property type="entry name" value="EF_HAND_2"/>
    <property type="match status" value="1"/>
</dbReference>
<feature type="chain" id="PRO_5043272952" description="EF-hand domain-containing protein" evidence="2">
    <location>
        <begin position="24"/>
        <end position="516"/>
    </location>
</feature>
<comment type="caution">
    <text evidence="4">The sequence shown here is derived from an EMBL/GenBank/DDBJ whole genome shotgun (WGS) entry which is preliminary data.</text>
</comment>
<dbReference type="Gene3D" id="1.10.238.10">
    <property type="entry name" value="EF-hand"/>
    <property type="match status" value="1"/>
</dbReference>
<keyword evidence="2" id="KW-0732">Signal</keyword>